<keyword evidence="6" id="KW-1133">Transmembrane helix</keyword>
<dbReference type="PRINTS" id="PR00385">
    <property type="entry name" value="P450"/>
</dbReference>
<organism evidence="13 14">
    <name type="scientific">Lomentospora prolificans</name>
    <dbReference type="NCBI Taxonomy" id="41688"/>
    <lineage>
        <taxon>Eukaryota</taxon>
        <taxon>Fungi</taxon>
        <taxon>Dikarya</taxon>
        <taxon>Ascomycota</taxon>
        <taxon>Pezizomycotina</taxon>
        <taxon>Sordariomycetes</taxon>
        <taxon>Hypocreomycetidae</taxon>
        <taxon>Microascales</taxon>
        <taxon>Microascaceae</taxon>
        <taxon>Lomentospora</taxon>
    </lineage>
</organism>
<keyword evidence="4" id="KW-0812">Transmembrane</keyword>
<evidence type="ECO:0000256" key="8">
    <source>
        <dbReference type="ARBA" id="ARBA00023004"/>
    </source>
</evidence>
<dbReference type="InParanoid" id="A0A2N3NAU9"/>
<keyword evidence="9 12" id="KW-0503">Monooxygenase</keyword>
<dbReference type="GO" id="GO:0020037">
    <property type="term" value="F:heme binding"/>
    <property type="evidence" value="ECO:0007669"/>
    <property type="project" value="InterPro"/>
</dbReference>
<dbReference type="PANTHER" id="PTHR24287:SF17">
    <property type="entry name" value="P450, PUTATIVE (EUROFUNG)-RELATED"/>
    <property type="match status" value="1"/>
</dbReference>
<evidence type="ECO:0000256" key="4">
    <source>
        <dbReference type="ARBA" id="ARBA00022692"/>
    </source>
</evidence>
<protein>
    <submittedName>
        <fullName evidence="13">Uncharacterized protein</fullName>
    </submittedName>
</protein>
<dbReference type="InterPro" id="IPR002401">
    <property type="entry name" value="Cyt_P450_E_grp-I"/>
</dbReference>
<evidence type="ECO:0000256" key="9">
    <source>
        <dbReference type="ARBA" id="ARBA00023033"/>
    </source>
</evidence>
<dbReference type="PRINTS" id="PR00463">
    <property type="entry name" value="EP450I"/>
</dbReference>
<evidence type="ECO:0000256" key="6">
    <source>
        <dbReference type="ARBA" id="ARBA00022989"/>
    </source>
</evidence>
<keyword evidence="10" id="KW-0472">Membrane</keyword>
<dbReference type="GO" id="GO:0005506">
    <property type="term" value="F:iron ion binding"/>
    <property type="evidence" value="ECO:0007669"/>
    <property type="project" value="InterPro"/>
</dbReference>
<accession>A0A2N3NAU9</accession>
<dbReference type="GO" id="GO:0016020">
    <property type="term" value="C:membrane"/>
    <property type="evidence" value="ECO:0007669"/>
    <property type="project" value="UniProtKB-SubCell"/>
</dbReference>
<keyword evidence="11 12" id="KW-0349">Heme</keyword>
<dbReference type="AlphaFoldDB" id="A0A2N3NAU9"/>
<dbReference type="Gene3D" id="1.10.630.10">
    <property type="entry name" value="Cytochrome P450"/>
    <property type="match status" value="1"/>
</dbReference>
<evidence type="ECO:0000256" key="5">
    <source>
        <dbReference type="ARBA" id="ARBA00022723"/>
    </source>
</evidence>
<keyword evidence="5 11" id="KW-0479">Metal-binding</keyword>
<dbReference type="EMBL" id="NLAX01000010">
    <property type="protein sequence ID" value="PKS09527.1"/>
    <property type="molecule type" value="Genomic_DNA"/>
</dbReference>
<keyword evidence="14" id="KW-1185">Reference proteome</keyword>
<evidence type="ECO:0000313" key="13">
    <source>
        <dbReference type="EMBL" id="PKS09527.1"/>
    </source>
</evidence>
<dbReference type="OrthoDB" id="1470350at2759"/>
<name>A0A2N3NAU9_9PEZI</name>
<dbReference type="GO" id="GO:0016705">
    <property type="term" value="F:oxidoreductase activity, acting on paired donors, with incorporation or reduction of molecular oxygen"/>
    <property type="evidence" value="ECO:0007669"/>
    <property type="project" value="InterPro"/>
</dbReference>
<dbReference type="Proteomes" id="UP000233524">
    <property type="component" value="Unassembled WGS sequence"/>
</dbReference>
<evidence type="ECO:0000256" key="3">
    <source>
        <dbReference type="ARBA" id="ARBA00010617"/>
    </source>
</evidence>
<comment type="caution">
    <text evidence="13">The sequence shown here is derived from an EMBL/GenBank/DDBJ whole genome shotgun (WGS) entry which is preliminary data.</text>
</comment>
<keyword evidence="8 11" id="KW-0408">Iron</keyword>
<keyword evidence="7 12" id="KW-0560">Oxidoreductase</keyword>
<dbReference type="PROSITE" id="PS00086">
    <property type="entry name" value="CYTOCHROME_P450"/>
    <property type="match status" value="1"/>
</dbReference>
<dbReference type="Pfam" id="PF00067">
    <property type="entry name" value="p450"/>
    <property type="match status" value="1"/>
</dbReference>
<evidence type="ECO:0000256" key="1">
    <source>
        <dbReference type="ARBA" id="ARBA00001971"/>
    </source>
</evidence>
<proteinExistence type="inferred from homology"/>
<dbReference type="STRING" id="41688.A0A2N3NAU9"/>
<dbReference type="VEuPathDB" id="FungiDB:jhhlp_004144"/>
<feature type="binding site" description="axial binding residue" evidence="11">
    <location>
        <position position="476"/>
    </location>
    <ligand>
        <name>heme</name>
        <dbReference type="ChEBI" id="CHEBI:30413"/>
    </ligand>
    <ligandPart>
        <name>Fe</name>
        <dbReference type="ChEBI" id="CHEBI:18248"/>
    </ligandPart>
</feature>
<dbReference type="PANTHER" id="PTHR24287">
    <property type="entry name" value="P450, PUTATIVE (EUROFUNG)-RELATED"/>
    <property type="match status" value="1"/>
</dbReference>
<comment type="subcellular location">
    <subcellularLocation>
        <location evidence="2">Membrane</location>
        <topology evidence="2">Single-pass membrane protein</topology>
    </subcellularLocation>
</comment>
<gene>
    <name evidence="13" type="ORF">jhhlp_004144</name>
</gene>
<comment type="cofactor">
    <cofactor evidence="1 11">
        <name>heme</name>
        <dbReference type="ChEBI" id="CHEBI:30413"/>
    </cofactor>
</comment>
<dbReference type="GO" id="GO:0004497">
    <property type="term" value="F:monooxygenase activity"/>
    <property type="evidence" value="ECO:0007669"/>
    <property type="project" value="UniProtKB-KW"/>
</dbReference>
<dbReference type="SUPFAM" id="SSF48264">
    <property type="entry name" value="Cytochrome P450"/>
    <property type="match status" value="1"/>
</dbReference>
<evidence type="ECO:0000256" key="11">
    <source>
        <dbReference type="PIRSR" id="PIRSR602401-1"/>
    </source>
</evidence>
<reference evidence="13 14" key="1">
    <citation type="journal article" date="2017" name="G3 (Bethesda)">
        <title>First Draft Genome Sequence of the Pathogenic Fungus Lomentospora prolificans (Formerly Scedosporium prolificans).</title>
        <authorList>
            <person name="Luo R."/>
            <person name="Zimin A."/>
            <person name="Workman R."/>
            <person name="Fan Y."/>
            <person name="Pertea G."/>
            <person name="Grossman N."/>
            <person name="Wear M.P."/>
            <person name="Jia B."/>
            <person name="Miller H."/>
            <person name="Casadevall A."/>
            <person name="Timp W."/>
            <person name="Zhang S.X."/>
            <person name="Salzberg S.L."/>
        </authorList>
    </citation>
    <scope>NUCLEOTIDE SEQUENCE [LARGE SCALE GENOMIC DNA]</scope>
    <source>
        <strain evidence="13 14">JHH-5317</strain>
    </source>
</reference>
<dbReference type="InterPro" id="IPR001128">
    <property type="entry name" value="Cyt_P450"/>
</dbReference>
<dbReference type="CDD" id="cd11063">
    <property type="entry name" value="CYP52"/>
    <property type="match status" value="1"/>
</dbReference>
<dbReference type="InterPro" id="IPR017972">
    <property type="entry name" value="Cyt_P450_CS"/>
</dbReference>
<dbReference type="InterPro" id="IPR036396">
    <property type="entry name" value="Cyt_P450_sf"/>
</dbReference>
<sequence length="529" mass="60039">MSIEELGYLTASAALAAYVLGTAADKCYSLMHNGQHLTPYYPALTLWALPIAVVAQKAFHRRYEIAKEMRKHGCKPANIYPQRDPILGIDVLQRTMKSIKAGRVMQEWHQWYQDHGNAFTTSTLGTTTFFLNDPENIKAILTRDFESFPIKGPRQLTTTMIAGEHNILSLNKQAWHDARALIRPTFVRNQVSDMACMDRHVEHLLNKIPTDGTTVEMQEMFYMLTMDTSTDFMFGQSTNTLTNPTKEALEFMKTFDRSTHGAAKITRTGPLARYLPKTEFNANRKVYVGFVDRYIQEAMARDKTPERSYIFLDELVKSGASPDQIRDQILGLILGGRDTTAGALSMSLWIFARRPDIVKSLRDEIAQLDGKKPKWEQLKNMRYLNFFIKELLRLYPSVGGTGRQAIKDTVLPTGGGLDGKSPLFVPKGSVVRWSMYTLHRRKDTFGPDADEFRPERWDTLRSSWGWIPFSGGPRICIGQQFALTQLSYTIVRILQRFSAIEPRSDEPLKTNYGITLTLDNGCHVAFTPA</sequence>
<evidence type="ECO:0000256" key="2">
    <source>
        <dbReference type="ARBA" id="ARBA00004167"/>
    </source>
</evidence>
<evidence type="ECO:0000256" key="10">
    <source>
        <dbReference type="ARBA" id="ARBA00023136"/>
    </source>
</evidence>
<comment type="similarity">
    <text evidence="3 12">Belongs to the cytochrome P450 family.</text>
</comment>
<evidence type="ECO:0000313" key="14">
    <source>
        <dbReference type="Proteomes" id="UP000233524"/>
    </source>
</evidence>
<evidence type="ECO:0000256" key="7">
    <source>
        <dbReference type="ARBA" id="ARBA00023002"/>
    </source>
</evidence>
<dbReference type="InterPro" id="IPR047146">
    <property type="entry name" value="Cyt_P450_E_CYP52_fungi"/>
</dbReference>
<evidence type="ECO:0000256" key="12">
    <source>
        <dbReference type="RuleBase" id="RU000461"/>
    </source>
</evidence>